<dbReference type="CDD" id="cd02440">
    <property type="entry name" value="AdoMet_MTases"/>
    <property type="match status" value="1"/>
</dbReference>
<organism evidence="2 3">
    <name type="scientific">Reticulibacter mediterranei</name>
    <dbReference type="NCBI Taxonomy" id="2778369"/>
    <lineage>
        <taxon>Bacteria</taxon>
        <taxon>Bacillati</taxon>
        <taxon>Chloroflexota</taxon>
        <taxon>Ktedonobacteria</taxon>
        <taxon>Ktedonobacterales</taxon>
        <taxon>Reticulibacteraceae</taxon>
        <taxon>Reticulibacter</taxon>
    </lineage>
</organism>
<dbReference type="AlphaFoldDB" id="A0A8J3J221"/>
<dbReference type="Pfam" id="PF13649">
    <property type="entry name" value="Methyltransf_25"/>
    <property type="match status" value="1"/>
</dbReference>
<accession>A0A8J3J221</accession>
<dbReference type="InterPro" id="IPR029063">
    <property type="entry name" value="SAM-dependent_MTases_sf"/>
</dbReference>
<gene>
    <name evidence="2" type="ORF">KSF_109230</name>
</gene>
<evidence type="ECO:0000313" key="2">
    <source>
        <dbReference type="EMBL" id="GHP00876.1"/>
    </source>
</evidence>
<dbReference type="SUPFAM" id="SSF53335">
    <property type="entry name" value="S-adenosyl-L-methionine-dependent methyltransferases"/>
    <property type="match status" value="1"/>
</dbReference>
<evidence type="ECO:0000259" key="1">
    <source>
        <dbReference type="Pfam" id="PF13649"/>
    </source>
</evidence>
<dbReference type="PANTHER" id="PTHR43591:SF24">
    <property type="entry name" value="2-METHOXY-6-POLYPRENYL-1,4-BENZOQUINOL METHYLASE, MITOCHONDRIAL"/>
    <property type="match status" value="1"/>
</dbReference>
<dbReference type="RefSeq" id="WP_220211446.1">
    <property type="nucleotide sequence ID" value="NZ_BNJK01000003.1"/>
</dbReference>
<name>A0A8J3J221_9CHLR</name>
<dbReference type="InterPro" id="IPR041698">
    <property type="entry name" value="Methyltransf_25"/>
</dbReference>
<reference evidence="2" key="1">
    <citation type="submission" date="2020-10" db="EMBL/GenBank/DDBJ databases">
        <title>Taxonomic study of unclassified bacteria belonging to the class Ktedonobacteria.</title>
        <authorList>
            <person name="Yabe S."/>
            <person name="Wang C.M."/>
            <person name="Zheng Y."/>
            <person name="Sakai Y."/>
            <person name="Cavaletti L."/>
            <person name="Monciardini P."/>
            <person name="Donadio S."/>
        </authorList>
    </citation>
    <scope>NUCLEOTIDE SEQUENCE</scope>
    <source>
        <strain evidence="2">ID150040</strain>
    </source>
</reference>
<protein>
    <recommendedName>
        <fullName evidence="1">Methyltransferase domain-containing protein</fullName>
    </recommendedName>
</protein>
<feature type="domain" description="Methyltransferase" evidence="1">
    <location>
        <begin position="47"/>
        <end position="144"/>
    </location>
</feature>
<dbReference type="PANTHER" id="PTHR43591">
    <property type="entry name" value="METHYLTRANSFERASE"/>
    <property type="match status" value="1"/>
</dbReference>
<dbReference type="Gene3D" id="3.40.50.150">
    <property type="entry name" value="Vaccinia Virus protein VP39"/>
    <property type="match status" value="1"/>
</dbReference>
<dbReference type="GO" id="GO:0008168">
    <property type="term" value="F:methyltransferase activity"/>
    <property type="evidence" value="ECO:0007669"/>
    <property type="project" value="TreeGrafter"/>
</dbReference>
<keyword evidence="3" id="KW-1185">Reference proteome</keyword>
<dbReference type="Proteomes" id="UP000597444">
    <property type="component" value="Unassembled WGS sequence"/>
</dbReference>
<proteinExistence type="predicted"/>
<sequence>MILIQQRRPDSLVDIEHLSETLRLVKQSIGGLIPELTDAERTGMRDVLEIACGPGTWSLEMARTYPGFTYTGIDTSHSMIAIAQQEARERRLAVQFLQVSDLLGADFPDHSFDLISAHFLSHVLPKDAWSQLLQACYRMVRPGGWVRLTEFEAGSSNAPAHEELWSLWIQAMNRSGHGFSSGVRHVGILCELEPLLFSTGFSDTRSHSHVINYSYGAPLHNEWKDNLLLLLNCAQPLLVKTGVSTPEHLAQLYHQQQREMHVPTFHAILPMLTVIGRK</sequence>
<dbReference type="EMBL" id="BNJK01000003">
    <property type="protein sequence ID" value="GHP00876.1"/>
    <property type="molecule type" value="Genomic_DNA"/>
</dbReference>
<evidence type="ECO:0000313" key="3">
    <source>
        <dbReference type="Proteomes" id="UP000597444"/>
    </source>
</evidence>
<comment type="caution">
    <text evidence="2">The sequence shown here is derived from an EMBL/GenBank/DDBJ whole genome shotgun (WGS) entry which is preliminary data.</text>
</comment>